<keyword evidence="4" id="KW-0560">Oxidoreductase</keyword>
<dbReference type="Proteomes" id="UP000033533">
    <property type="component" value="Unassembled WGS sequence"/>
</dbReference>
<dbReference type="PANTHER" id="PTHR43400:SF7">
    <property type="entry name" value="FAD-DEPENDENT OXIDOREDUCTASE 2 FAD BINDING DOMAIN-CONTAINING PROTEIN"/>
    <property type="match status" value="1"/>
</dbReference>
<keyword evidence="3" id="KW-0274">FAD</keyword>
<comment type="cofactor">
    <cofactor evidence="1">
        <name>FAD</name>
        <dbReference type="ChEBI" id="CHEBI:57692"/>
    </cofactor>
</comment>
<dbReference type="PANTHER" id="PTHR43400">
    <property type="entry name" value="FUMARATE REDUCTASE"/>
    <property type="match status" value="1"/>
</dbReference>
<reference evidence="6 7" key="1">
    <citation type="submission" date="2014-12" db="EMBL/GenBank/DDBJ databases">
        <title>Comparative genomics of the lactic acid bacteria isolated from the honey bee gut.</title>
        <authorList>
            <person name="Ellegaard K.M."/>
            <person name="Tamarit D."/>
            <person name="Javelind E."/>
            <person name="Olofsson T."/>
            <person name="Andersson S.G."/>
            <person name="Vasquez A."/>
        </authorList>
    </citation>
    <scope>NUCLEOTIDE SEQUENCE [LARGE SCALE GENOMIC DNA]</scope>
    <source>
        <strain evidence="6 7">Biut2</strain>
    </source>
</reference>
<evidence type="ECO:0000313" key="6">
    <source>
        <dbReference type="EMBL" id="KJY54137.1"/>
    </source>
</evidence>
<evidence type="ECO:0000256" key="2">
    <source>
        <dbReference type="ARBA" id="ARBA00022630"/>
    </source>
</evidence>
<protein>
    <submittedName>
        <fullName evidence="6">Putative Fumarate reductase</fullName>
    </submittedName>
</protein>
<dbReference type="InterPro" id="IPR050315">
    <property type="entry name" value="FAD-oxidoreductase_2"/>
</dbReference>
<dbReference type="AlphaFoldDB" id="A0A0F4L5L4"/>
<dbReference type="RefSeq" id="WP_045928792.1">
    <property type="nucleotide sequence ID" value="NZ_JBHSZS010000027.1"/>
</dbReference>
<dbReference type="STRING" id="1218493.JF76_18460"/>
<dbReference type="GO" id="GO:0033765">
    <property type="term" value="F:steroid dehydrogenase activity, acting on the CH-CH group of donors"/>
    <property type="evidence" value="ECO:0007669"/>
    <property type="project" value="UniProtKB-ARBA"/>
</dbReference>
<evidence type="ECO:0000256" key="1">
    <source>
        <dbReference type="ARBA" id="ARBA00001974"/>
    </source>
</evidence>
<dbReference type="SUPFAM" id="SSF56425">
    <property type="entry name" value="Succinate dehydrogenase/fumarate reductase flavoprotein, catalytic domain"/>
    <property type="match status" value="1"/>
</dbReference>
<sequence length="487" mass="53084">MLTNKNKYDVVIVGGGLSGLISAFQAADKGLKTLVLEKGRNLGGSGNYVEGLCAVGTEMQKAKGINYTPSQLVQTELNYSHYEADSRSLKEYFNESAETLKWLQSKMGVEFTEVTKLGSGMVTWHLLKGQGKEQIQKNIIPSVKKVGCEIEVSVSAQKILKDGKGKVSGLVIKSEANGAEEAISTNAVVIATGGFLNNPKLLREETGYDPDKIININSGKNTGDGQKLAWAAGAQRVAKGTLMAFNGYLNDPTNPPYKYWYSEMNTAASLQSLLFVNEQGDRFVNEQVTDNFADCGNVFLHQNAVYSIIDQATVDYLSKKGLLKIIEIYYEDTNKPLSHLQEQIDEALTQKLPFIHKANSIEDLVKKLSLTNLKPTVERYNELCKKGIDEDFGKDSHFLVSVERGPFYAFDLGVGAFTTLGGLKTDLDNHVLDRNGKIIDGLYAIGADAAGKLCGDTYSPNICGTCAGYCAYSGRKAALDIAKNLTR</sequence>
<dbReference type="Pfam" id="PF00890">
    <property type="entry name" value="FAD_binding_2"/>
    <property type="match status" value="1"/>
</dbReference>
<proteinExistence type="predicted"/>
<dbReference type="InterPro" id="IPR003953">
    <property type="entry name" value="FAD-dep_OxRdtase_2_FAD-bd"/>
</dbReference>
<dbReference type="OrthoDB" id="9806724at2"/>
<dbReference type="InterPro" id="IPR036188">
    <property type="entry name" value="FAD/NAD-bd_sf"/>
</dbReference>
<feature type="domain" description="FAD-dependent oxidoreductase 2 FAD-binding" evidence="5">
    <location>
        <begin position="9"/>
        <end position="451"/>
    </location>
</feature>
<dbReference type="PATRIC" id="fig|1218493.3.peg.1935"/>
<name>A0A0F4L5L4_9LACO</name>
<dbReference type="PRINTS" id="PR00411">
    <property type="entry name" value="PNDRDTASEI"/>
</dbReference>
<evidence type="ECO:0000259" key="5">
    <source>
        <dbReference type="Pfam" id="PF00890"/>
    </source>
</evidence>
<dbReference type="Gene3D" id="3.50.50.60">
    <property type="entry name" value="FAD/NAD(P)-binding domain"/>
    <property type="match status" value="1"/>
</dbReference>
<accession>A0A0F4L5L4</accession>
<dbReference type="InterPro" id="IPR027477">
    <property type="entry name" value="Succ_DH/fumarate_Rdtase_cat_sf"/>
</dbReference>
<evidence type="ECO:0000256" key="3">
    <source>
        <dbReference type="ARBA" id="ARBA00022827"/>
    </source>
</evidence>
<organism evidence="6 7">
    <name type="scientific">Lactobacillus kullabergensis</name>
    <dbReference type="NCBI Taxonomy" id="1218493"/>
    <lineage>
        <taxon>Bacteria</taxon>
        <taxon>Bacillati</taxon>
        <taxon>Bacillota</taxon>
        <taxon>Bacilli</taxon>
        <taxon>Lactobacillales</taxon>
        <taxon>Lactobacillaceae</taxon>
        <taxon>Lactobacillus</taxon>
    </lineage>
</organism>
<dbReference type="HOGENOM" id="CLU_011398_4_3_9"/>
<gene>
    <name evidence="6" type="ORF">JF76_18460</name>
</gene>
<comment type="caution">
    <text evidence="6">The sequence shown here is derived from an EMBL/GenBank/DDBJ whole genome shotgun (WGS) entry which is preliminary data.</text>
</comment>
<dbReference type="EMBL" id="JXBY01000029">
    <property type="protein sequence ID" value="KJY54137.1"/>
    <property type="molecule type" value="Genomic_DNA"/>
</dbReference>
<dbReference type="Gene3D" id="3.90.700.10">
    <property type="entry name" value="Succinate dehydrogenase/fumarate reductase flavoprotein, catalytic domain"/>
    <property type="match status" value="1"/>
</dbReference>
<evidence type="ECO:0000256" key="4">
    <source>
        <dbReference type="ARBA" id="ARBA00023002"/>
    </source>
</evidence>
<keyword evidence="2" id="KW-0285">Flavoprotein</keyword>
<evidence type="ECO:0000313" key="7">
    <source>
        <dbReference type="Proteomes" id="UP000033533"/>
    </source>
</evidence>
<dbReference type="SUPFAM" id="SSF51905">
    <property type="entry name" value="FAD/NAD(P)-binding domain"/>
    <property type="match status" value="1"/>
</dbReference>